<proteinExistence type="inferred from homology"/>
<evidence type="ECO:0000259" key="13">
    <source>
        <dbReference type="SMART" id="SM00563"/>
    </source>
</evidence>
<keyword evidence="15" id="KW-1185">Reference proteome</keyword>
<accession>A0A1Y1X5B5</accession>
<keyword evidence="4" id="KW-1000">Mitochondrion outer membrane</keyword>
<evidence type="ECO:0000256" key="6">
    <source>
        <dbReference type="ARBA" id="ARBA00023098"/>
    </source>
</evidence>
<dbReference type="STRING" id="1754192.A0A1Y1X5B5"/>
<dbReference type="InterPro" id="IPR002123">
    <property type="entry name" value="Plipid/glycerol_acylTrfase"/>
</dbReference>
<keyword evidence="7" id="KW-0496">Mitochondrion</keyword>
<dbReference type="PRINTS" id="PR00979">
    <property type="entry name" value="TAFAZZIN"/>
</dbReference>
<evidence type="ECO:0000313" key="14">
    <source>
        <dbReference type="EMBL" id="ORX81010.1"/>
    </source>
</evidence>
<dbReference type="PANTHER" id="PTHR12497">
    <property type="entry name" value="TAZ PROTEIN TAFAZZIN"/>
    <property type="match status" value="1"/>
</dbReference>
<dbReference type="AlphaFoldDB" id="A0A1Y1X5B5"/>
<evidence type="ECO:0000256" key="3">
    <source>
        <dbReference type="ARBA" id="ARBA00022679"/>
    </source>
</evidence>
<name>A0A1Y1X5B5_9FUNG</name>
<dbReference type="Proteomes" id="UP000193944">
    <property type="component" value="Unassembled WGS sequence"/>
</dbReference>
<evidence type="ECO:0000256" key="8">
    <source>
        <dbReference type="ARBA" id="ARBA00023136"/>
    </source>
</evidence>
<gene>
    <name evidence="14" type="ORF">BCR32DRAFT_293513</name>
</gene>
<dbReference type="GO" id="GO:0005741">
    <property type="term" value="C:mitochondrial outer membrane"/>
    <property type="evidence" value="ECO:0007669"/>
    <property type="project" value="UniProtKB-SubCell"/>
</dbReference>
<feature type="domain" description="Phospholipid/glycerol acyltransferase" evidence="13">
    <location>
        <begin position="51"/>
        <end position="176"/>
    </location>
</feature>
<dbReference type="Pfam" id="PF01553">
    <property type="entry name" value="Acyltransferase"/>
    <property type="match status" value="1"/>
</dbReference>
<protein>
    <recommendedName>
        <fullName evidence="12">Tafazzin family protein</fullName>
    </recommendedName>
</protein>
<evidence type="ECO:0000256" key="10">
    <source>
        <dbReference type="ARBA" id="ARBA00024323"/>
    </source>
</evidence>
<keyword evidence="6" id="KW-0443">Lipid metabolism</keyword>
<organism evidence="14 15">
    <name type="scientific">Anaeromyces robustus</name>
    <dbReference type="NCBI Taxonomy" id="1754192"/>
    <lineage>
        <taxon>Eukaryota</taxon>
        <taxon>Fungi</taxon>
        <taxon>Fungi incertae sedis</taxon>
        <taxon>Chytridiomycota</taxon>
        <taxon>Chytridiomycota incertae sedis</taxon>
        <taxon>Neocallimastigomycetes</taxon>
        <taxon>Neocallimastigales</taxon>
        <taxon>Neocallimastigaceae</taxon>
        <taxon>Anaeromyces</taxon>
    </lineage>
</organism>
<evidence type="ECO:0000256" key="4">
    <source>
        <dbReference type="ARBA" id="ARBA00022787"/>
    </source>
</evidence>
<dbReference type="SMART" id="SM00563">
    <property type="entry name" value="PlsC"/>
    <property type="match status" value="1"/>
</dbReference>
<dbReference type="InterPro" id="IPR000872">
    <property type="entry name" value="Tafazzin"/>
</dbReference>
<keyword evidence="3" id="KW-0808">Transferase</keyword>
<reference evidence="14 15" key="2">
    <citation type="submission" date="2016-08" db="EMBL/GenBank/DDBJ databases">
        <title>Pervasive Adenine N6-methylation of Active Genes in Fungi.</title>
        <authorList>
            <consortium name="DOE Joint Genome Institute"/>
            <person name="Mondo S.J."/>
            <person name="Dannebaum R.O."/>
            <person name="Kuo R.C."/>
            <person name="Labutti K."/>
            <person name="Haridas S."/>
            <person name="Kuo A."/>
            <person name="Salamov A."/>
            <person name="Ahrendt S.R."/>
            <person name="Lipzen A."/>
            <person name="Sullivan W."/>
            <person name="Andreopoulos W.B."/>
            <person name="Clum A."/>
            <person name="Lindquist E."/>
            <person name="Daum C."/>
            <person name="Ramamoorthy G.K."/>
            <person name="Gryganskyi A."/>
            <person name="Culley D."/>
            <person name="Magnuson J.K."/>
            <person name="James T.Y."/>
            <person name="O'Malley M.A."/>
            <person name="Stajich J.E."/>
            <person name="Spatafora J.W."/>
            <person name="Visel A."/>
            <person name="Grigoriev I.V."/>
        </authorList>
    </citation>
    <scope>NUCLEOTIDE SEQUENCE [LARGE SCALE GENOMIC DNA]</scope>
    <source>
        <strain evidence="14 15">S4</strain>
    </source>
</reference>
<evidence type="ECO:0000256" key="12">
    <source>
        <dbReference type="RuleBase" id="RU365062"/>
    </source>
</evidence>
<comment type="catalytic activity">
    <reaction evidence="11">
        <text>1'-[1,2-diacyl-sn-glycero-3-phospho],3'-[1-acyl-sn-glycero-3-phospho]-glycerol + a 1,2-diacyl-sn-glycero-3-phosphocholine = a cardiolipin + a 1-acyl-sn-glycero-3-phosphocholine</text>
        <dbReference type="Rhea" id="RHEA:33731"/>
        <dbReference type="ChEBI" id="CHEBI:57643"/>
        <dbReference type="ChEBI" id="CHEBI:58168"/>
        <dbReference type="ChEBI" id="CHEBI:62237"/>
        <dbReference type="ChEBI" id="CHEBI:64743"/>
    </reaction>
    <physiologicalReaction direction="left-to-right" evidence="11">
        <dbReference type="Rhea" id="RHEA:33732"/>
    </physiologicalReaction>
    <physiologicalReaction direction="right-to-left" evidence="11">
        <dbReference type="Rhea" id="RHEA:33733"/>
    </physiologicalReaction>
</comment>
<dbReference type="GO" id="GO:0007007">
    <property type="term" value="P:inner mitochondrial membrane organization"/>
    <property type="evidence" value="ECO:0007669"/>
    <property type="project" value="TreeGrafter"/>
</dbReference>
<evidence type="ECO:0000256" key="11">
    <source>
        <dbReference type="ARBA" id="ARBA00047906"/>
    </source>
</evidence>
<reference evidence="14 15" key="1">
    <citation type="submission" date="2016-08" db="EMBL/GenBank/DDBJ databases">
        <title>A Parts List for Fungal Cellulosomes Revealed by Comparative Genomics.</title>
        <authorList>
            <consortium name="DOE Joint Genome Institute"/>
            <person name="Haitjema C.H."/>
            <person name="Gilmore S.P."/>
            <person name="Henske J.K."/>
            <person name="Solomon K.V."/>
            <person name="De Groot R."/>
            <person name="Kuo A."/>
            <person name="Mondo S.J."/>
            <person name="Salamov A.A."/>
            <person name="Labutti K."/>
            <person name="Zhao Z."/>
            <person name="Chiniquy J."/>
            <person name="Barry K."/>
            <person name="Brewer H.M."/>
            <person name="Purvine S.O."/>
            <person name="Wright A.T."/>
            <person name="Boxma B."/>
            <person name="Van Alen T."/>
            <person name="Hackstein J.H."/>
            <person name="Baker S.E."/>
            <person name="Grigoriev I.V."/>
            <person name="O'Malley M.A."/>
        </authorList>
    </citation>
    <scope>NUCLEOTIDE SEQUENCE [LARGE SCALE GENOMIC DNA]</scope>
    <source>
        <strain evidence="14 15">S4</strain>
    </source>
</reference>
<evidence type="ECO:0000256" key="5">
    <source>
        <dbReference type="ARBA" id="ARBA00022792"/>
    </source>
</evidence>
<evidence type="ECO:0000313" key="15">
    <source>
        <dbReference type="Proteomes" id="UP000193944"/>
    </source>
</evidence>
<evidence type="ECO:0000256" key="2">
    <source>
        <dbReference type="ARBA" id="ARBA00010524"/>
    </source>
</evidence>
<evidence type="ECO:0000256" key="9">
    <source>
        <dbReference type="ARBA" id="ARBA00023315"/>
    </source>
</evidence>
<dbReference type="GO" id="GO:0005743">
    <property type="term" value="C:mitochondrial inner membrane"/>
    <property type="evidence" value="ECO:0007669"/>
    <property type="project" value="UniProtKB-SubCell"/>
</dbReference>
<comment type="similarity">
    <text evidence="2 12">Belongs to the taffazin family.</text>
</comment>
<keyword evidence="8" id="KW-0472">Membrane</keyword>
<dbReference type="OrthoDB" id="193467at2759"/>
<evidence type="ECO:0000256" key="7">
    <source>
        <dbReference type="ARBA" id="ARBA00023128"/>
    </source>
</evidence>
<keyword evidence="9" id="KW-0012">Acyltransferase</keyword>
<keyword evidence="5" id="KW-0999">Mitochondrion inner membrane</keyword>
<dbReference type="GO" id="GO:0047184">
    <property type="term" value="F:1-acylglycerophosphocholine O-acyltransferase activity"/>
    <property type="evidence" value="ECO:0007669"/>
    <property type="project" value="TreeGrafter"/>
</dbReference>
<dbReference type="PANTHER" id="PTHR12497:SF0">
    <property type="entry name" value="TAFAZZIN"/>
    <property type="match status" value="1"/>
</dbReference>
<sequence>MNGKLRKLYNDCIFYGTNKITKFGCGLTRNCFLFPDRLERFILNRPKDVPLITYCNHLTVLDDPCIWGGINNKYIKSDSFRWTVGAKEICSGKGIVNDFFNAAKIIPVIRGNGVYQKDLDKAIEVLNDGKWVHIFPEGRIYPGKNSRINDFKWGVGRFIMESKRLPIIIPIYLYDFDKVFFVNKPFVNLKEKYVIAYGNPINIEPLFKKWDKLRSDSKKLSNAYLNFKSIQEGESFLKQNGLSNIPITSLRDNTQHTKSIIPNHDTKSYNNINNKTTNKVKKVEEKNKREKTQKKSILSSTSLKLDTKFFSTHHIWQRLSRSKNKAFSIVPTVFKPSNYLNPLKYGEDNKEHFMINGIQVFRSQFTYLLREGLISLKKETQDWMLRQEQKQAQKSTSNKSLCDDGIHKRFGIGINIIYENQNH</sequence>
<comment type="subcellular location">
    <subcellularLocation>
        <location evidence="1">Mitochondrion inner membrane</location>
        <topology evidence="1">Peripheral membrane protein</topology>
        <orientation evidence="1">Intermembrane side</orientation>
    </subcellularLocation>
    <subcellularLocation>
        <location evidence="10">Mitochondrion outer membrane</location>
        <topology evidence="10">Peripheral membrane protein</topology>
        <orientation evidence="10">Intermembrane side</orientation>
    </subcellularLocation>
</comment>
<comment type="caution">
    <text evidence="14">The sequence shown here is derived from an EMBL/GenBank/DDBJ whole genome shotgun (WGS) entry which is preliminary data.</text>
</comment>
<evidence type="ECO:0000256" key="1">
    <source>
        <dbReference type="ARBA" id="ARBA00004137"/>
    </source>
</evidence>
<dbReference type="EMBL" id="MCFG01000129">
    <property type="protein sequence ID" value="ORX81010.1"/>
    <property type="molecule type" value="Genomic_DNA"/>
</dbReference>
<dbReference type="CDD" id="cd07989">
    <property type="entry name" value="LPLAT_AGPAT-like"/>
    <property type="match status" value="1"/>
</dbReference>
<dbReference type="SUPFAM" id="SSF69593">
    <property type="entry name" value="Glycerol-3-phosphate (1)-acyltransferase"/>
    <property type="match status" value="1"/>
</dbReference>
<dbReference type="GO" id="GO:0035965">
    <property type="term" value="P:cardiolipin acyl-chain remodeling"/>
    <property type="evidence" value="ECO:0007669"/>
    <property type="project" value="TreeGrafter"/>
</dbReference>